<feature type="region of interest" description="Disordered" evidence="10">
    <location>
        <begin position="86"/>
        <end position="110"/>
    </location>
</feature>
<dbReference type="NCBIfam" id="TIGR00531">
    <property type="entry name" value="BCCP"/>
    <property type="match status" value="1"/>
</dbReference>
<evidence type="ECO:0000256" key="3">
    <source>
        <dbReference type="ARBA" id="ARBA00017562"/>
    </source>
</evidence>
<keyword evidence="4 9" id="KW-0444">Lipid biosynthesis</keyword>
<dbReference type="PRINTS" id="PR01071">
    <property type="entry name" value="ACOABIOTINCC"/>
</dbReference>
<keyword evidence="13" id="KW-1185">Reference proteome</keyword>
<proteinExistence type="predicted"/>
<evidence type="ECO:0000256" key="5">
    <source>
        <dbReference type="ARBA" id="ARBA00022832"/>
    </source>
</evidence>
<evidence type="ECO:0000256" key="10">
    <source>
        <dbReference type="SAM" id="MobiDB-lite"/>
    </source>
</evidence>
<dbReference type="SUPFAM" id="SSF51230">
    <property type="entry name" value="Single hybrid motif"/>
    <property type="match status" value="1"/>
</dbReference>
<keyword evidence="7 9" id="KW-0275">Fatty acid biosynthesis</keyword>
<sequence length="191" mass="20538">MNSSGKKTGKGRGAGKPIVLPSAFAPRSTAAETLLSPDQAAQIQQLADLLKRNHLTELEIERSGVRIRIRHEPVIRTTTAQTVETVTNQSASTGTTPAAQTRPPAETDGQVTITSPIVGTFYRSPSPDADPYVEEGDFVKKGQVLCIVEAMKLMNEIESEADGRITKILAESTKPVEYGQPLFLIDPNATP</sequence>
<dbReference type="Gene3D" id="2.40.50.100">
    <property type="match status" value="1"/>
</dbReference>
<evidence type="ECO:0000256" key="9">
    <source>
        <dbReference type="RuleBase" id="RU364072"/>
    </source>
</evidence>
<comment type="function">
    <text evidence="1 9">This protein is a component of the acetyl coenzyme A carboxylase complex; first, biotin carboxylase catalyzes the carboxylation of the carrier protein and then the transcarboxylase transfers the carboxyl group to form malonyl-CoA.</text>
</comment>
<dbReference type="HOGENOM" id="CLU_016733_3_0_0"/>
<evidence type="ECO:0000256" key="1">
    <source>
        <dbReference type="ARBA" id="ARBA00003761"/>
    </source>
</evidence>
<accession>D8PFZ1</accession>
<dbReference type="eggNOG" id="COG0511">
    <property type="taxonomic scope" value="Bacteria"/>
</dbReference>
<dbReference type="InterPro" id="IPR001882">
    <property type="entry name" value="Biotin_BS"/>
</dbReference>
<evidence type="ECO:0000259" key="11">
    <source>
        <dbReference type="PROSITE" id="PS50968"/>
    </source>
</evidence>
<feature type="compositionally biased region" description="Polar residues" evidence="10">
    <location>
        <begin position="88"/>
        <end position="99"/>
    </location>
</feature>
<dbReference type="GO" id="GO:0009317">
    <property type="term" value="C:acetyl-CoA carboxylase complex"/>
    <property type="evidence" value="ECO:0007669"/>
    <property type="project" value="InterPro"/>
</dbReference>
<evidence type="ECO:0000256" key="8">
    <source>
        <dbReference type="ARBA" id="ARBA00023267"/>
    </source>
</evidence>
<dbReference type="InterPro" id="IPR050709">
    <property type="entry name" value="Biotin_Carboxyl_Carrier/Decarb"/>
</dbReference>
<keyword evidence="5 9" id="KW-0276">Fatty acid metabolism</keyword>
<evidence type="ECO:0000313" key="13">
    <source>
        <dbReference type="Proteomes" id="UP000001660"/>
    </source>
</evidence>
<evidence type="ECO:0000256" key="7">
    <source>
        <dbReference type="ARBA" id="ARBA00023160"/>
    </source>
</evidence>
<dbReference type="CDD" id="cd06850">
    <property type="entry name" value="biotinyl_domain"/>
    <property type="match status" value="1"/>
</dbReference>
<keyword evidence="6 9" id="KW-0443">Lipid metabolism</keyword>
<dbReference type="InterPro" id="IPR011053">
    <property type="entry name" value="Single_hybrid_motif"/>
</dbReference>
<dbReference type="PANTHER" id="PTHR45266:SF3">
    <property type="entry name" value="OXALOACETATE DECARBOXYLASE ALPHA CHAIN"/>
    <property type="match status" value="1"/>
</dbReference>
<dbReference type="PROSITE" id="PS50968">
    <property type="entry name" value="BIOTINYL_LIPOYL"/>
    <property type="match status" value="1"/>
</dbReference>
<evidence type="ECO:0000256" key="6">
    <source>
        <dbReference type="ARBA" id="ARBA00023098"/>
    </source>
</evidence>
<dbReference type="STRING" id="330214.NIDE2468"/>
<protein>
    <recommendedName>
        <fullName evidence="3 9">Biotin carboxyl carrier protein of acetyl-CoA carboxylase</fullName>
    </recommendedName>
</protein>
<evidence type="ECO:0000313" key="12">
    <source>
        <dbReference type="EMBL" id="CBK42178.1"/>
    </source>
</evidence>
<dbReference type="GO" id="GO:0003989">
    <property type="term" value="F:acetyl-CoA carboxylase activity"/>
    <property type="evidence" value="ECO:0007669"/>
    <property type="project" value="InterPro"/>
</dbReference>
<dbReference type="FunFam" id="2.40.50.100:FF:000003">
    <property type="entry name" value="Acetyl-CoA carboxylase biotin carboxyl carrier protein"/>
    <property type="match status" value="1"/>
</dbReference>
<organism evidence="12 13">
    <name type="scientific">Nitrospira defluvii</name>
    <dbReference type="NCBI Taxonomy" id="330214"/>
    <lineage>
        <taxon>Bacteria</taxon>
        <taxon>Pseudomonadati</taxon>
        <taxon>Nitrospirota</taxon>
        <taxon>Nitrospiria</taxon>
        <taxon>Nitrospirales</taxon>
        <taxon>Nitrospiraceae</taxon>
        <taxon>Nitrospira</taxon>
    </lineage>
</organism>
<dbReference type="AlphaFoldDB" id="D8PFZ1"/>
<dbReference type="InterPro" id="IPR001249">
    <property type="entry name" value="AcCoA_biotinCC"/>
</dbReference>
<dbReference type="PANTHER" id="PTHR45266">
    <property type="entry name" value="OXALOACETATE DECARBOXYLASE ALPHA CHAIN"/>
    <property type="match status" value="1"/>
</dbReference>
<evidence type="ECO:0000256" key="4">
    <source>
        <dbReference type="ARBA" id="ARBA00022516"/>
    </source>
</evidence>
<feature type="domain" description="Lipoyl-binding" evidence="11">
    <location>
        <begin position="110"/>
        <end position="186"/>
    </location>
</feature>
<dbReference type="PROSITE" id="PS00188">
    <property type="entry name" value="BIOTIN"/>
    <property type="match status" value="1"/>
</dbReference>
<dbReference type="GO" id="GO:0006633">
    <property type="term" value="P:fatty acid biosynthetic process"/>
    <property type="evidence" value="ECO:0007669"/>
    <property type="project" value="UniProtKB-UniPathway"/>
</dbReference>
<gene>
    <name evidence="12" type="primary">accB</name>
    <name evidence="12" type="ORF">NIDE2468</name>
</gene>
<keyword evidence="8 9" id="KW-0092">Biotin</keyword>
<name>D8PFZ1_9BACT</name>
<evidence type="ECO:0000256" key="2">
    <source>
        <dbReference type="ARBA" id="ARBA00005194"/>
    </source>
</evidence>
<dbReference type="Pfam" id="PF00364">
    <property type="entry name" value="Biotin_lipoyl"/>
    <property type="match status" value="1"/>
</dbReference>
<dbReference type="InterPro" id="IPR000089">
    <property type="entry name" value="Biotin_lipoyl"/>
</dbReference>
<dbReference type="KEGG" id="nde:NIDE2468"/>
<feature type="region of interest" description="Disordered" evidence="10">
    <location>
        <begin position="1"/>
        <end position="20"/>
    </location>
</feature>
<comment type="pathway">
    <text evidence="2 9">Lipid metabolism; fatty acid biosynthesis.</text>
</comment>
<dbReference type="Proteomes" id="UP000001660">
    <property type="component" value="Chromosome"/>
</dbReference>
<reference evidence="12 13" key="1">
    <citation type="journal article" date="2010" name="Proc. Natl. Acad. Sci. U.S.A.">
        <title>A Nitrospira metagenome illuminates the physiology and evolution of globally important nitrite-oxidizing bacteria.</title>
        <authorList>
            <person name="Lucker S."/>
            <person name="Wagner M."/>
            <person name="Maixner F."/>
            <person name="Pelletier E."/>
            <person name="Koch H."/>
            <person name="Vacherie B."/>
            <person name="Rattei T."/>
            <person name="Sinninghe Damste J."/>
            <person name="Spieck E."/>
            <person name="Le Paslier D."/>
            <person name="Daims H."/>
        </authorList>
    </citation>
    <scope>NUCLEOTIDE SEQUENCE [LARGE SCALE GENOMIC DNA]</scope>
</reference>
<dbReference type="EMBL" id="FP929003">
    <property type="protein sequence ID" value="CBK42178.1"/>
    <property type="molecule type" value="Genomic_DNA"/>
</dbReference>
<dbReference type="UniPathway" id="UPA00094"/>